<dbReference type="NCBIfam" id="TIGR01614">
    <property type="entry name" value="PME_inhib"/>
    <property type="match status" value="1"/>
</dbReference>
<evidence type="ECO:0000259" key="4">
    <source>
        <dbReference type="SMART" id="SM00856"/>
    </source>
</evidence>
<dbReference type="GO" id="GO:0004857">
    <property type="term" value="F:enzyme inhibitor activity"/>
    <property type="evidence" value="ECO:0007669"/>
    <property type="project" value="InterPro"/>
</dbReference>
<dbReference type="Proteomes" id="UP001189122">
    <property type="component" value="Unassembled WGS sequence"/>
</dbReference>
<reference evidence="5 6" key="1">
    <citation type="submission" date="2019-12" db="EMBL/GenBank/DDBJ databases">
        <authorList>
            <person name="Scholz U."/>
            <person name="Mascher M."/>
            <person name="Fiebig A."/>
        </authorList>
    </citation>
    <scope>NUCLEOTIDE SEQUENCE</scope>
</reference>
<keyword evidence="1 3" id="KW-0732">Signal</keyword>
<keyword evidence="6" id="KW-1185">Reference proteome</keyword>
<evidence type="ECO:0000256" key="1">
    <source>
        <dbReference type="ARBA" id="ARBA00022729"/>
    </source>
</evidence>
<dbReference type="Gene3D" id="1.20.140.40">
    <property type="entry name" value="Invertase/pectin methylesterase inhibitor family protein"/>
    <property type="match status" value="1"/>
</dbReference>
<evidence type="ECO:0000256" key="3">
    <source>
        <dbReference type="SAM" id="SignalP"/>
    </source>
</evidence>
<accession>A0A7I8J0R6</accession>
<feature type="signal peptide" evidence="3">
    <location>
        <begin position="1"/>
        <end position="23"/>
    </location>
</feature>
<gene>
    <name evidence="5" type="ORF">SI7747_07009788</name>
</gene>
<dbReference type="InterPro" id="IPR006501">
    <property type="entry name" value="Pectinesterase_inhib_dom"/>
</dbReference>
<dbReference type="PANTHER" id="PTHR31080">
    <property type="entry name" value="PECTINESTERASE INHIBITOR-LIKE"/>
    <property type="match status" value="1"/>
</dbReference>
<evidence type="ECO:0000313" key="5">
    <source>
        <dbReference type="EMBL" id="CAA2623884.1"/>
    </source>
</evidence>
<dbReference type="InterPro" id="IPR035513">
    <property type="entry name" value="Invertase/methylesterase_inhib"/>
</dbReference>
<protein>
    <recommendedName>
        <fullName evidence="4">Pectinesterase inhibitor domain-containing protein</fullName>
    </recommendedName>
</protein>
<dbReference type="Pfam" id="PF04043">
    <property type="entry name" value="PMEI"/>
    <property type="match status" value="1"/>
</dbReference>
<dbReference type="PANTHER" id="PTHR31080:SF68">
    <property type="entry name" value="PLANT INVERTASE_PECTIN METHYLESTERASE INHIBITOR SUPERFAMILY PROTEIN"/>
    <property type="match status" value="1"/>
</dbReference>
<feature type="chain" id="PRO_5029706399" description="Pectinesterase inhibitor domain-containing protein" evidence="3">
    <location>
        <begin position="24"/>
        <end position="230"/>
    </location>
</feature>
<feature type="region of interest" description="Disordered" evidence="2">
    <location>
        <begin position="36"/>
        <end position="69"/>
    </location>
</feature>
<dbReference type="FunFam" id="1.20.140.40:FF:000003">
    <property type="entry name" value="Invertase/pectin methylesterase inhibitor family protein"/>
    <property type="match status" value="1"/>
</dbReference>
<evidence type="ECO:0000313" key="6">
    <source>
        <dbReference type="Proteomes" id="UP001189122"/>
    </source>
</evidence>
<organism evidence="5">
    <name type="scientific">Spirodela intermedia</name>
    <name type="common">Intermediate duckweed</name>
    <dbReference type="NCBI Taxonomy" id="51605"/>
    <lineage>
        <taxon>Eukaryota</taxon>
        <taxon>Viridiplantae</taxon>
        <taxon>Streptophyta</taxon>
        <taxon>Embryophyta</taxon>
        <taxon>Tracheophyta</taxon>
        <taxon>Spermatophyta</taxon>
        <taxon>Magnoliopsida</taxon>
        <taxon>Liliopsida</taxon>
        <taxon>Araceae</taxon>
        <taxon>Lemnoideae</taxon>
        <taxon>Spirodela</taxon>
    </lineage>
</organism>
<evidence type="ECO:0000256" key="2">
    <source>
        <dbReference type="SAM" id="MobiDB-lite"/>
    </source>
</evidence>
<dbReference type="InterPro" id="IPR051955">
    <property type="entry name" value="PME_Inhibitor"/>
</dbReference>
<dbReference type="EMBL" id="LR743594">
    <property type="protein sequence ID" value="CAA2623884.1"/>
    <property type="molecule type" value="Genomic_DNA"/>
</dbReference>
<proteinExistence type="predicted"/>
<dbReference type="CDD" id="cd15800">
    <property type="entry name" value="PMEI-like_2"/>
    <property type="match status" value="1"/>
</dbReference>
<dbReference type="EMBL" id="CACRZD030000007">
    <property type="protein sequence ID" value="CAA6663403.1"/>
    <property type="molecule type" value="Genomic_DNA"/>
</dbReference>
<dbReference type="SMART" id="SM00856">
    <property type="entry name" value="PMEI"/>
    <property type="match status" value="1"/>
</dbReference>
<feature type="domain" description="Pectinesterase inhibitor" evidence="4">
    <location>
        <begin position="76"/>
        <end position="225"/>
    </location>
</feature>
<dbReference type="SUPFAM" id="SSF101148">
    <property type="entry name" value="Plant invertase/pectin methylesterase inhibitor"/>
    <property type="match status" value="1"/>
</dbReference>
<name>A0A7I8J0R6_SPIIN</name>
<sequence length="230" mass="24386">MRMTARLLTILALSAVFLRAANSLCAPRPTTNPIYPFLGGPSPAKDEREAEPAPPPPRSSSAATPSPSVLPPISGVFERFVKEVCNHTDNPDLCFSSVQPYIFPVQGKPANAAAILDMEIKACSTKTQEARNVAAKIAADPATGKMMASIIQTCTDSYDDAIDNLESAGKALAARDLATLNSMLSAAMTDYSTCEEGFQETPGINSPMAEYDDLLTKLSSNCLAIAELVK</sequence>
<dbReference type="AlphaFoldDB" id="A0A7I8J0R6"/>